<comment type="caution">
    <text evidence="2">The sequence shown here is derived from an EMBL/GenBank/DDBJ whole genome shotgun (WGS) entry which is preliminary data.</text>
</comment>
<name>A0A7W9AQC6_9SPHN</name>
<proteinExistence type="predicted"/>
<dbReference type="EMBL" id="JACIJJ010000002">
    <property type="protein sequence ID" value="MBB5698497.1"/>
    <property type="molecule type" value="Genomic_DNA"/>
</dbReference>
<keyword evidence="1" id="KW-0472">Membrane</keyword>
<gene>
    <name evidence="2" type="ORF">FHR19_001842</name>
</gene>
<dbReference type="AlphaFoldDB" id="A0A7W9AQC6"/>
<keyword evidence="3" id="KW-1185">Reference proteome</keyword>
<dbReference type="Proteomes" id="UP000557739">
    <property type="component" value="Unassembled WGS sequence"/>
</dbReference>
<accession>A0A7W9AQC6</accession>
<dbReference type="RefSeq" id="WP_281375664.1">
    <property type="nucleotide sequence ID" value="NZ_JACIJJ010000002.1"/>
</dbReference>
<protein>
    <submittedName>
        <fullName evidence="2">Uncharacterized protein</fullName>
    </submittedName>
</protein>
<keyword evidence="1" id="KW-1133">Transmembrane helix</keyword>
<reference evidence="2 3" key="1">
    <citation type="submission" date="2020-08" db="EMBL/GenBank/DDBJ databases">
        <title>Genomic Encyclopedia of Type Strains, Phase IV (KMG-IV): sequencing the most valuable type-strain genomes for metagenomic binning, comparative biology and taxonomic classification.</title>
        <authorList>
            <person name="Goeker M."/>
        </authorList>
    </citation>
    <scope>NUCLEOTIDE SEQUENCE [LARGE SCALE GENOMIC DNA]</scope>
    <source>
        <strain evidence="2 3">DSM 27244</strain>
    </source>
</reference>
<keyword evidence="1" id="KW-0812">Transmembrane</keyword>
<evidence type="ECO:0000313" key="2">
    <source>
        <dbReference type="EMBL" id="MBB5698497.1"/>
    </source>
</evidence>
<organism evidence="2 3">
    <name type="scientific">Sphingomonas yantingensis</name>
    <dbReference type="NCBI Taxonomy" id="1241761"/>
    <lineage>
        <taxon>Bacteria</taxon>
        <taxon>Pseudomonadati</taxon>
        <taxon>Pseudomonadota</taxon>
        <taxon>Alphaproteobacteria</taxon>
        <taxon>Sphingomonadales</taxon>
        <taxon>Sphingomonadaceae</taxon>
        <taxon>Sphingomonas</taxon>
    </lineage>
</organism>
<evidence type="ECO:0000256" key="1">
    <source>
        <dbReference type="SAM" id="Phobius"/>
    </source>
</evidence>
<sequence>MFDFNDLSTRLIDLGPTWNDAASALIVAIALGLGVAVELLRPR</sequence>
<evidence type="ECO:0000313" key="3">
    <source>
        <dbReference type="Proteomes" id="UP000557739"/>
    </source>
</evidence>
<feature type="transmembrane region" description="Helical" evidence="1">
    <location>
        <begin position="20"/>
        <end position="40"/>
    </location>
</feature>